<dbReference type="InterPro" id="IPR000938">
    <property type="entry name" value="CAP-Gly_domain"/>
</dbReference>
<keyword evidence="6" id="KW-1185">Reference proteome</keyword>
<dbReference type="GeneID" id="100371263"/>
<gene>
    <name evidence="7" type="primary">LOC100371263</name>
</gene>
<feature type="compositionally biased region" description="Polar residues" evidence="4">
    <location>
        <begin position="327"/>
        <end position="350"/>
    </location>
</feature>
<protein>
    <submittedName>
        <fullName evidence="7">Spindle pole body component 110-like</fullName>
    </submittedName>
</protein>
<dbReference type="InterPro" id="IPR050839">
    <property type="entry name" value="Rho-assoc_Ser/Thr_Kinase"/>
</dbReference>
<comment type="catalytic activity">
    <reaction evidence="3">
        <text>L-seryl-[protein] + ATP = O-phospho-L-seryl-[protein] + ADP + H(+)</text>
        <dbReference type="Rhea" id="RHEA:17989"/>
        <dbReference type="Rhea" id="RHEA-COMP:9863"/>
        <dbReference type="Rhea" id="RHEA-COMP:11604"/>
        <dbReference type="ChEBI" id="CHEBI:15378"/>
        <dbReference type="ChEBI" id="CHEBI:29999"/>
        <dbReference type="ChEBI" id="CHEBI:30616"/>
        <dbReference type="ChEBI" id="CHEBI:83421"/>
        <dbReference type="ChEBI" id="CHEBI:456216"/>
        <dbReference type="EC" id="2.7.11.1"/>
    </reaction>
</comment>
<name>A0ABM0MAW3_SACKO</name>
<feature type="compositionally biased region" description="Basic residues" evidence="4">
    <location>
        <begin position="13"/>
        <end position="22"/>
    </location>
</feature>
<feature type="compositionally biased region" description="Polar residues" evidence="4">
    <location>
        <begin position="1"/>
        <end position="11"/>
    </location>
</feature>
<accession>A0ABM0MAW3</accession>
<feature type="region of interest" description="Disordered" evidence="4">
    <location>
        <begin position="322"/>
        <end position="463"/>
    </location>
</feature>
<dbReference type="PANTHER" id="PTHR22988:SF71">
    <property type="entry name" value="CITRON RHO-INTERACTING KINASE"/>
    <property type="match status" value="1"/>
</dbReference>
<dbReference type="PANTHER" id="PTHR22988">
    <property type="entry name" value="MYOTONIC DYSTROPHY S/T KINASE-RELATED"/>
    <property type="match status" value="1"/>
</dbReference>
<evidence type="ECO:0000256" key="3">
    <source>
        <dbReference type="ARBA" id="ARBA00048679"/>
    </source>
</evidence>
<dbReference type="SMART" id="SM01052">
    <property type="entry name" value="CAP_GLY"/>
    <property type="match status" value="1"/>
</dbReference>
<dbReference type="PROSITE" id="PS50245">
    <property type="entry name" value="CAP_GLY_2"/>
    <property type="match status" value="1"/>
</dbReference>
<dbReference type="Gene3D" id="1.20.5.730">
    <property type="entry name" value="Single helix bin"/>
    <property type="match status" value="1"/>
</dbReference>
<proteinExistence type="predicted"/>
<dbReference type="Proteomes" id="UP000694865">
    <property type="component" value="Unplaced"/>
</dbReference>
<feature type="compositionally biased region" description="Polar residues" evidence="4">
    <location>
        <begin position="370"/>
        <end position="390"/>
    </location>
</feature>
<evidence type="ECO:0000256" key="4">
    <source>
        <dbReference type="SAM" id="MobiDB-lite"/>
    </source>
</evidence>
<dbReference type="SUPFAM" id="SSF74924">
    <property type="entry name" value="Cap-Gly domain"/>
    <property type="match status" value="1"/>
</dbReference>
<dbReference type="RefSeq" id="XP_006817154.1">
    <property type="nucleotide sequence ID" value="XM_006817091.1"/>
</dbReference>
<evidence type="ECO:0000256" key="1">
    <source>
        <dbReference type="ARBA" id="ARBA00022553"/>
    </source>
</evidence>
<feature type="compositionally biased region" description="Basic and acidic residues" evidence="4">
    <location>
        <begin position="38"/>
        <end position="65"/>
    </location>
</feature>
<reference evidence="7" key="1">
    <citation type="submission" date="2025-08" db="UniProtKB">
        <authorList>
            <consortium name="RefSeq"/>
        </authorList>
    </citation>
    <scope>IDENTIFICATION</scope>
    <source>
        <tissue evidence="7">Testes</tissue>
    </source>
</reference>
<evidence type="ECO:0000256" key="2">
    <source>
        <dbReference type="ARBA" id="ARBA00047899"/>
    </source>
</evidence>
<sequence>MSSHGSTTGPWTNRRRNSKRVKSPSSREYEVMAQLKSTQEDLKNAKEELEQEKANRQELQSKHSELQVKHEAVVKSNEKHGRILERIKNDNEKKGRQIETLQREQTYNQLRIKNLELRVSEVEKTEMQLEQLREVLKGSQTNVRDKEMEIRTLKQSLEDTNKQLSNARESIAELNTRISDLNEQVRDEVKRNQLLETELEVVPILEKELDETKETLALSKKHLQERKAQLSLARQTIKDQRNKIQSLEAEVSTIPDLEEELRMAHYEILTLKKLLIGKDSLVVQKTQELENIKDQMNGDVWSKYIATYPIGAHLKINHIDSSPSSSTYNSDGNNYNKGVQQNGMVESSSPTHHRVHKYPINKQLDVSRPPYTNSTNIEQRQRLESSTSGDRGTEPPKQEQLSNSPKRRVKTAIVKPQMANQKDWESPSNETRNRRPHTSLGFHRRSPSPSSIRNGGKPGHVHLPPGSVVLEEDWMRAHYLHVGDRITFKQEDKYSKNKDKDAEKPPLTGVVRFVGKVDRGYVDHKIYVGLRLDEPIGDTDGVILGKRYFNVMPRHGKLVKISEIISVLNLKSTFYKSMKQCLREERIETGRTKVQTGTTSDTRQLIRVH</sequence>
<comment type="catalytic activity">
    <reaction evidence="2">
        <text>L-threonyl-[protein] + ATP = O-phospho-L-threonyl-[protein] + ADP + H(+)</text>
        <dbReference type="Rhea" id="RHEA:46608"/>
        <dbReference type="Rhea" id="RHEA-COMP:11060"/>
        <dbReference type="Rhea" id="RHEA-COMP:11605"/>
        <dbReference type="ChEBI" id="CHEBI:15378"/>
        <dbReference type="ChEBI" id="CHEBI:30013"/>
        <dbReference type="ChEBI" id="CHEBI:30616"/>
        <dbReference type="ChEBI" id="CHEBI:61977"/>
        <dbReference type="ChEBI" id="CHEBI:456216"/>
        <dbReference type="EC" id="2.7.11.1"/>
    </reaction>
</comment>
<organism evidence="6 7">
    <name type="scientific">Saccoglossus kowalevskii</name>
    <name type="common">Acorn worm</name>
    <dbReference type="NCBI Taxonomy" id="10224"/>
    <lineage>
        <taxon>Eukaryota</taxon>
        <taxon>Metazoa</taxon>
        <taxon>Hemichordata</taxon>
        <taxon>Enteropneusta</taxon>
        <taxon>Harrimaniidae</taxon>
        <taxon>Saccoglossus</taxon>
    </lineage>
</organism>
<evidence type="ECO:0000313" key="7">
    <source>
        <dbReference type="RefSeq" id="XP_006817154.1"/>
    </source>
</evidence>
<feature type="compositionally biased region" description="Basic residues" evidence="4">
    <location>
        <begin position="434"/>
        <end position="446"/>
    </location>
</feature>
<feature type="domain" description="CAP-Gly" evidence="5">
    <location>
        <begin position="526"/>
        <end position="560"/>
    </location>
</feature>
<dbReference type="InterPro" id="IPR036859">
    <property type="entry name" value="CAP-Gly_dom_sf"/>
</dbReference>
<dbReference type="Pfam" id="PF01302">
    <property type="entry name" value="CAP_GLY"/>
    <property type="match status" value="1"/>
</dbReference>
<dbReference type="Gene3D" id="2.30.30.190">
    <property type="entry name" value="CAP Gly-rich-like domain"/>
    <property type="match status" value="1"/>
</dbReference>
<evidence type="ECO:0000313" key="6">
    <source>
        <dbReference type="Proteomes" id="UP000694865"/>
    </source>
</evidence>
<evidence type="ECO:0000259" key="5">
    <source>
        <dbReference type="PROSITE" id="PS50245"/>
    </source>
</evidence>
<feature type="region of interest" description="Disordered" evidence="4">
    <location>
        <begin position="1"/>
        <end position="65"/>
    </location>
</feature>
<keyword evidence="1" id="KW-0597">Phosphoprotein</keyword>